<protein>
    <recommendedName>
        <fullName evidence="4">Autotransporter domain-containing protein</fullName>
    </recommendedName>
</protein>
<dbReference type="RefSeq" id="WP_115490394.1">
    <property type="nucleotide sequence ID" value="NZ_JACHWW010000001.1"/>
</dbReference>
<proteinExistence type="predicted"/>
<dbReference type="InterPro" id="IPR011050">
    <property type="entry name" value="Pectin_lyase_fold/virulence"/>
</dbReference>
<evidence type="ECO:0000259" key="4">
    <source>
        <dbReference type="PROSITE" id="PS51208"/>
    </source>
</evidence>
<feature type="compositionally biased region" description="Gly residues" evidence="2">
    <location>
        <begin position="135"/>
        <end position="145"/>
    </location>
</feature>
<feature type="compositionally biased region" description="Gly residues" evidence="2">
    <location>
        <begin position="50"/>
        <end position="73"/>
    </location>
</feature>
<evidence type="ECO:0000313" key="6">
    <source>
        <dbReference type="Proteomes" id="UP000254101"/>
    </source>
</evidence>
<dbReference type="OrthoDB" id="7195851at2"/>
<dbReference type="SUPFAM" id="SSF103515">
    <property type="entry name" value="Autotransporter"/>
    <property type="match status" value="1"/>
</dbReference>
<reference evidence="5 6" key="1">
    <citation type="submission" date="2018-07" db="EMBL/GenBank/DDBJ databases">
        <title>Erythrobacter nanhaiensis sp. nov., a novel member of the genus Erythrobacter isolated from the South China Sea.</title>
        <authorList>
            <person name="Chen X."/>
            <person name="Liu J."/>
        </authorList>
    </citation>
    <scope>NUCLEOTIDE SEQUENCE [LARGE SCALE GENOMIC DNA]</scope>
    <source>
        <strain evidence="5 6">S-5</strain>
    </source>
</reference>
<dbReference type="NCBIfam" id="TIGR02601">
    <property type="entry name" value="autotrns_rpt"/>
    <property type="match status" value="25"/>
</dbReference>
<dbReference type="InterPro" id="IPR013425">
    <property type="entry name" value="Autotrns_rpt"/>
</dbReference>
<dbReference type="SUPFAM" id="SSF51126">
    <property type="entry name" value="Pectin lyase-like"/>
    <property type="match status" value="12"/>
</dbReference>
<dbReference type="PANTHER" id="PTHR35037">
    <property type="entry name" value="C-TERMINAL REGION OF AIDA-LIKE PROTEIN"/>
    <property type="match status" value="1"/>
</dbReference>
<keyword evidence="1 3" id="KW-0732">Signal</keyword>
<evidence type="ECO:0000256" key="1">
    <source>
        <dbReference type="ARBA" id="ARBA00022729"/>
    </source>
</evidence>
<dbReference type="Gene3D" id="2.160.20.20">
    <property type="match status" value="2"/>
</dbReference>
<gene>
    <name evidence="5" type="ORF">DL238_00015</name>
</gene>
<organism evidence="5 6">
    <name type="scientific">Alteriqipengyuania lutimaris</name>
    <dbReference type="NCBI Taxonomy" id="1538146"/>
    <lineage>
        <taxon>Bacteria</taxon>
        <taxon>Pseudomonadati</taxon>
        <taxon>Pseudomonadota</taxon>
        <taxon>Alphaproteobacteria</taxon>
        <taxon>Sphingomonadales</taxon>
        <taxon>Erythrobacteraceae</taxon>
        <taxon>Alteriqipengyuania</taxon>
    </lineage>
</organism>
<evidence type="ECO:0000256" key="2">
    <source>
        <dbReference type="SAM" id="MobiDB-lite"/>
    </source>
</evidence>
<feature type="compositionally biased region" description="Low complexity" evidence="2">
    <location>
        <begin position="74"/>
        <end position="86"/>
    </location>
</feature>
<dbReference type="InterPro" id="IPR005546">
    <property type="entry name" value="Autotransporte_beta"/>
</dbReference>
<keyword evidence="6" id="KW-1185">Reference proteome</keyword>
<dbReference type="Pfam" id="PF12951">
    <property type="entry name" value="PATR"/>
    <property type="match status" value="30"/>
</dbReference>
<evidence type="ECO:0000313" key="5">
    <source>
        <dbReference type="EMBL" id="RDS76159.1"/>
    </source>
</evidence>
<feature type="signal peptide" evidence="3">
    <location>
        <begin position="1"/>
        <end position="44"/>
    </location>
</feature>
<dbReference type="PROSITE" id="PS51208">
    <property type="entry name" value="AUTOTRANSPORTER"/>
    <property type="match status" value="1"/>
</dbReference>
<feature type="compositionally biased region" description="Gly residues" evidence="2">
    <location>
        <begin position="87"/>
        <end position="127"/>
    </location>
</feature>
<sequence>MNRTIASRENLGVHAGRKAIAARRALWIAGASALAVAISGPAFAQDTSGGRGGDGLFGPAGSAGGTGAGGMDGADGTDVGPDDAAASGGGGGGAGGGDGGDGGTALGDPAGAGGAGGATPGSDGADGGNSVELSGAGGGGGGAHGGVGNGPTTYVVASGTTQAGGDGGRGGSVAPGSWAWAGAGGGGAGGYGSVINSPDGELLVSGRLVGGRGGDGGTTSFGLAGEGGDGGIGAYIAGLALTVGTTGRVEGGDGGNGGANESSNVSASGDGGAGVVFTGVEGFLSNDGSIIGGDGGGNTGRGGVGVSGANLVIINSRTISGGLSADGTTRANAVTFGSGLNTFIHRANSTVVGNVVGDGDDEFKLDAWAGFTFDVAQLGTIYQGFGSFEKTGPSSVTLTGTASQVTPWTISNGTLAISQDAALGAASGDLTFVAGGTLLTTSSFISTRDVVLSGAGTINSATGTTTTLAGEISGLGSLTKTGRGRLVLSGNNSKSGLINVLQGALGLASSNAAGGGNIRLNGVTELDFFDGITIANNVEVNGGPASLNQGAGSATLTGSISGSNALTKYGDGNLTLAGTSTFSGEFSLAGGSLTLANDAALGSSRLVHQAGSTLVLADGINLSNNIYLSPSLGGSSNFEQTGGSATISGDIAGDAPFLKTGTGNLTLSGTNTYTGTTTVSAGTLTVANSSALGTTGAGTTVQSGATLALTGVFTRESISLTGTGVNGTGALRTVDSSGPVTVAGAVTLAGDTTIRTGASARLDMFGGVSGTNTNLTAAGSSAIQLVGGLAIGSGNLTVSMTDSVLALSSPSSFTGNVTVNSGILQLSAGGGSTISDTARLTMNGGQLYLLQSETIGSLSGTAGTVLAFGAPRTLTIGSDNTSTTFAGSLRDNGVGVLSLAKTGRGVFTLTGDNGYSGGTSLARGTLVIGSSNALGTGTITASSDTILQYENGINLANSITLSDTAAPNSLVIFLQTGGAATQTGIVTGPARLLKAGPGRLNLTGNNLYSGGTSLTGGTLGLGTNNALGSGSLATSGGGATVAYAEGVTIDNTITLLTGATYFNVATGSATQNGAISGLGLFLKNGAGNLALTGNNTFSGNAILAGGQLSLFSSNALGTGSLNAENGTTVLVNDRIDIDNNLFIAGDVTFATTGNASLSGVIGGGGRFVMNGNSLTLSGANSFSGGTLLNGGMLVLANNSALGTGAVTSTGGGMLAYDGGISIGNGIVANGTTLLRVGFGTATQNGVISGTGGITKSGNGTLSLTGANSYVGGTTLSGGTLLVGNASALGTGTIRAQGGTLAFGGNYSLTNNIDLTDSGLRIQGDLATVALSGTISGANGLTQIGSTTLTMTGDNTYTGGTVLERGLLNAGSSSALGTGMLTVTGNSSLGLADGVNLANDIELNATFFIAPGTNASATLSGKISGNFGFTLFGNGRLNLLGNNSFAGGVTFLAGTLGLGSSSALGTGSLSASTGTTIAYADGVAIANAVELRATARLNQSSGSATQSGVVSGPGGLVKAGAGSLTLSGANTFSGNASLAAGTLVLANDSALGTGFLNAFDGTTLGFANGVTIANAVNIDGSVVFDQSGGSATQSGVVGASGAIAKTGAGSLMLSGANTYSGGTLLNGGTLVLANNSALGTGVVTSTGGGALAYNDGIAIANGIVADGTTSLRVNTGTGTQSGVISGAGSIIKLGAGTLRLSAANTYSGGTTLNQGTILVGNNSALGTGTLLAQGGTLSFGGNYSLTNQINLNDSALTIQTNVGTVELSGTISGTNGLTQAGDGTLRLAGDNTYAGGTSLQGGALYVGGSSALGTGALTITSSSTLVLADGVNLANDIAANTLFAITPPTSGTATLSGVISGNSGFLKLGNSTLNLTGANTFSGTVALTAGTLGLGNSNALGTSTLSAVGGTSITFADGVSIANAIDVLDAVTFSQAGGSATQSGAISGFGGLIKTGAGSLTLSGANTYDGNTALAGGTLVLANDAALGTGNLNAFDSTTLGFANGVTIGNAINVSGSIALDQTGGAASVSGAISGSAAVTKTGAGTLTLSGANTFTGNVALSEGTLVLANSAALGRSGLIADDGTTLGYATGVTIGNMLSLNSGTTSFEQSGGSATQSGLVGGNGGITKTGAGSLTLNGANTYRGTTTVQAGTLLVNGDQSGARGLTSVANGATLGGNGIIGGDVTLADGASLNPGTSPGTLTINGNLDLTSGSILNFEFGEAGVAGGALNDLVNVGGDLTLDGILNVTTSSGGTFGAGVYRMFNYAGTLTDNGLDLGSTPGTRVFVQTSVANQVNLINATGVTFSFWDGATGADNDVVDGGNGIWQNSTGNLNWTGANGEFNGGYDDGTFAILQGAGGTLTIDMSLGDVTASGLQFVTDGYVVEGDTLTLVGGLQSIIRVGDGTTGGAAVTATIAADLAGATQLVKTDLGTLVLSGDNSYTGGTALDGGALVLASDNALGTGGLATSGATTIVLADAVDIGNAVSLGGGTTVAADGTSTLAGVIFGTSVLTKSGTGTLMLTGANTYSGGTLLSSGALSLGSSAALGSGSLTTGTDTGVVLADGLTISNAISLGGTTTFDLGGTSTLSGTISGTGTLTKRGTGTLTLTGANSFAGGTTIAGGVLAISDDGALGANSGALTFDGSGATLRADDDIASSRAIVLASLGQIDTNAHSAIFSGTISGVGGLLKSGAGTLTLSGGNSFSGNSTLQTGALILANDRALGTGTLTAQDGTGISFAGGRTIGNAIALGGLVTFDTGTANATQSGNISGVSDGALVKIGSGNLTLTGTNSYAGTTTVAAGTLTVGSSNALGSTSGGTIVQAGATLAIDTLTTSENIAIAGGGVDGGGVLVGGGVLNGTVTLTDAAAIASAAGRGLTFAGAIEGADTDLFFYGLGATTVSGGIATGAGDVVLDTGTGSVAFYAGNSFTGDLTMVSGTLEIDAGGASTIGDTARILAAGGTINLAQDETVGSIAGSGLTIAGIFRDQTLTTGGDDSSTTFSGTLAEARGGTLALAKIGSGTFALTGDNTYSGGTRLVGGALLLGSDSALGTGMLAATDGTAIGFIGDRAIGNAIDLAGMVTLDNGTTDAMLGGAISGSGTLAKLGEGTLTLTGDSAYAGTVGVQAGTLVNSGAFGGSVVNAAIFRNTGSAGATANTGTLMSSGTLASLANTGSATLADTSIVTGGIENEGTLALGGQAGSLLQVAGSITVGGTASVSGNLVLQGGTLTVGNAGRLTFASLGTAEGTTLSLGTGAALIGTGNSMSLGGITNVADGASLIDNGSIQNLATGTITFAGAATIDTDTDASGDEAFVNAGTVRLAGNNTQVVSFGGNGGNDVSNLAGAQLLVDAGRLDIAGMLANAGAISLSGSGILNVDTLVNSGGGSIVNAGTISATHGIANQTGGTLSSTGTLAGLVINEGTITAQGALNGRLSNEGEGLFAVRGDLASNGSDIANTGTAVLAVADGDLTGVGTLFNASLGADGAGGNAGLTIADTRILAANLIANNGEILVAGTLAARIEHTAGLLINNGTIAGDLLANGGAVTGTGAFGGDVTILAGASIAPGTTGSAATIAIDGIFGLGGTALYDLGTADVVGGSANDLILAGSAVIDGGTFDLGNAGAGTYRVINTGGEGGIALGQYALANAAAGSRIYTTGNGRFLNVQVGTLGTQYWDGSASSGNGMVDGGAGVWSNALGKTNWTGATGALNNSWQGTANPPVTAVFGGTAGTVSVDAGAGYLGFGALRFDSDGYVLADAAGDAAPDLGANGTSANVFAGIASSAGDIASTITVADASSTARIVAGIGGVTATTGLIVNGAGTLELAGRNEGLTGTIAVLDGTLLVSGGSAISNASALVLRGDAAFAIADDEAIGALDGSTATTIALGANVLFAGLNGDDTTFAGVMSGTGGFVKTGTGTMTLIGTNTYTGITGVTGGTLMLGADNVLSDATLVSVQDATLDLKGHSDTVGAFQLIGGTLAGSGTLTAAEYQLEDAQVDANLGTGTLFQTRGTSVLGGTSAADIVAINAGTLRLGASERLADSASVQVAENAAFDLAGATEAIAALYGIGSLDLGAGQLTLGGTGLDSGFGGILTGGGTLAKTGSGIFTLLGDQQGWTGNLEVRGGTLQFFGKSGGGALISGGTLSGNSSFASALTMTGGTLSPGYEDAPIGMISAQTIDLTGGTALFDFRSPELGGGADLLVASGAITISGTEVAVASDSPSASFPAVQRYAIVQGNSLTGTFANGDSFAQMGDDPQLFWRLRYDLVENGVALEVRRMFDFGANLAGGGTPNQMAVATTFSRGQLDIGDAFADAILPLGDLAPAEQRRVFDSLGGESLGHGTTGAFIEGQRFGDLLTQRIYGKALMKTNGEAPSQARALSPVQPGDANALAARDISSVSMWMQGFGGDARIRGDAATRDLRSNSSGFAGGLEARYGVFKAGIAGAYSDARYDVRSLQASMQGAAVHFGGYLGYEGDAVFAGLFGSYQESDLDSTRQVTVASALPLMAQAEIDLKGRTLGGIAGYRASLGGNVVLAPMVGVTNSRIERDSFDETGAGPLSLQVAQETREVTYGTAQLRLSTVTQVAGGTFEPYLAGGIERYWGDRGSVSQMRFAGAAGDMGAFQITGAPLEETVGVVGAGFDVRPDDRFEIGASAGARLGDRTTQATVEMHARIRF</sequence>
<name>A0A395LHP3_9SPHN</name>
<dbReference type="PANTHER" id="PTHR35037:SF3">
    <property type="entry name" value="C-TERMINAL REGION OF AIDA-LIKE PROTEIN"/>
    <property type="match status" value="1"/>
</dbReference>
<feature type="chain" id="PRO_5017395827" description="Autotransporter domain-containing protein" evidence="3">
    <location>
        <begin position="45"/>
        <end position="4668"/>
    </location>
</feature>
<comment type="caution">
    <text evidence="5">The sequence shown here is derived from an EMBL/GenBank/DDBJ whole genome shotgun (WGS) entry which is preliminary data.</text>
</comment>
<feature type="region of interest" description="Disordered" evidence="2">
    <location>
        <begin position="50"/>
        <end position="145"/>
    </location>
</feature>
<dbReference type="SMART" id="SM00869">
    <property type="entry name" value="Autotransporter"/>
    <property type="match status" value="1"/>
</dbReference>
<dbReference type="InterPro" id="IPR036709">
    <property type="entry name" value="Autotransporte_beta_dom_sf"/>
</dbReference>
<accession>A0A395LHP3</accession>
<dbReference type="EMBL" id="QRBB01000001">
    <property type="protein sequence ID" value="RDS76159.1"/>
    <property type="molecule type" value="Genomic_DNA"/>
</dbReference>
<evidence type="ECO:0000256" key="3">
    <source>
        <dbReference type="SAM" id="SignalP"/>
    </source>
</evidence>
<dbReference type="Proteomes" id="UP000254101">
    <property type="component" value="Unassembled WGS sequence"/>
</dbReference>
<dbReference type="InterPro" id="IPR051551">
    <property type="entry name" value="Autotransporter_adhesion"/>
</dbReference>
<dbReference type="InterPro" id="IPR012332">
    <property type="entry name" value="Autotransporter_pectin_lyase_C"/>
</dbReference>
<feature type="domain" description="Autotransporter" evidence="4">
    <location>
        <begin position="4386"/>
        <end position="4668"/>
    </location>
</feature>